<keyword evidence="2 8" id="KW-0808">Transferase</keyword>
<comment type="catalytic activity">
    <reaction evidence="8">
        <text>L-seryl-[protein] + ATP = 3-O-(5'-adenylyl)-L-seryl-[protein] + diphosphate</text>
        <dbReference type="Rhea" id="RHEA:58120"/>
        <dbReference type="Rhea" id="RHEA-COMP:9863"/>
        <dbReference type="Rhea" id="RHEA-COMP:15073"/>
        <dbReference type="ChEBI" id="CHEBI:29999"/>
        <dbReference type="ChEBI" id="CHEBI:30616"/>
        <dbReference type="ChEBI" id="CHEBI:33019"/>
        <dbReference type="ChEBI" id="CHEBI:142516"/>
        <dbReference type="EC" id="2.7.7.108"/>
    </reaction>
</comment>
<name>A0A370UE22_9GAMM</name>
<keyword evidence="10" id="KW-1185">Reference proteome</keyword>
<dbReference type="EMBL" id="QKRA01000001">
    <property type="protein sequence ID" value="RDL46030.1"/>
    <property type="molecule type" value="Genomic_DNA"/>
</dbReference>
<feature type="binding site" evidence="8">
    <location>
        <position position="79"/>
    </location>
    <ligand>
        <name>ATP</name>
        <dbReference type="ChEBI" id="CHEBI:30616"/>
    </ligand>
</feature>
<comment type="cofactor">
    <cofactor evidence="8">
        <name>Mg(2+)</name>
        <dbReference type="ChEBI" id="CHEBI:18420"/>
    </cofactor>
    <cofactor evidence="8">
        <name>Mn(2+)</name>
        <dbReference type="ChEBI" id="CHEBI:29035"/>
    </cofactor>
</comment>
<dbReference type="GO" id="GO:0070733">
    <property type="term" value="F:AMPylase activity"/>
    <property type="evidence" value="ECO:0007669"/>
    <property type="project" value="UniProtKB-EC"/>
</dbReference>
<feature type="binding site" evidence="8">
    <location>
        <position position="82"/>
    </location>
    <ligand>
        <name>ATP</name>
        <dbReference type="ChEBI" id="CHEBI:30616"/>
    </ligand>
</feature>
<feature type="binding site" evidence="8">
    <location>
        <position position="102"/>
    </location>
    <ligand>
        <name>ATP</name>
        <dbReference type="ChEBI" id="CHEBI:30616"/>
    </ligand>
</feature>
<comment type="function">
    <text evidence="8">Nucleotidyltransferase involved in the post-translational modification of proteins. It can catalyze the addition of adenosine monophosphate (AMP) or uridine monophosphate (UMP) to a protein, resulting in modifications known as AMPylation and UMPylation.</text>
</comment>
<comment type="similarity">
    <text evidence="1 8">Belongs to the SELO family.</text>
</comment>
<reference evidence="9 10" key="1">
    <citation type="submission" date="2018-06" db="EMBL/GenBank/DDBJ databases">
        <title>Marinomonas sp. YLB-05 draft genome sequence.</title>
        <authorList>
            <person name="Yu L."/>
            <person name="Tang X."/>
        </authorList>
    </citation>
    <scope>NUCLEOTIDE SEQUENCE [LARGE SCALE GENOMIC DNA]</scope>
    <source>
        <strain evidence="9 10">YLB-05</strain>
    </source>
</reference>
<feature type="binding site" evidence="8">
    <location>
        <position position="172"/>
    </location>
    <ligand>
        <name>ATP</name>
        <dbReference type="ChEBI" id="CHEBI:30616"/>
    </ligand>
</feature>
<keyword evidence="8" id="KW-0464">Manganese</keyword>
<comment type="catalytic activity">
    <reaction evidence="8">
        <text>L-tyrosyl-[protein] + UTP = O-(5'-uridylyl)-L-tyrosyl-[protein] + diphosphate</text>
        <dbReference type="Rhea" id="RHEA:83887"/>
        <dbReference type="Rhea" id="RHEA-COMP:10136"/>
        <dbReference type="Rhea" id="RHEA-COMP:20238"/>
        <dbReference type="ChEBI" id="CHEBI:33019"/>
        <dbReference type="ChEBI" id="CHEBI:46398"/>
        <dbReference type="ChEBI" id="CHEBI:46858"/>
        <dbReference type="ChEBI" id="CHEBI:90602"/>
    </reaction>
</comment>
<keyword evidence="6 8" id="KW-0067">ATP-binding</keyword>
<evidence type="ECO:0000256" key="4">
    <source>
        <dbReference type="ARBA" id="ARBA00022723"/>
    </source>
</evidence>
<dbReference type="PANTHER" id="PTHR32057:SF14">
    <property type="entry name" value="PROTEIN ADENYLYLTRANSFERASE SELO, MITOCHONDRIAL"/>
    <property type="match status" value="1"/>
</dbReference>
<comment type="catalytic activity">
    <reaction evidence="8">
        <text>L-threonyl-[protein] + ATP = 3-O-(5'-adenylyl)-L-threonyl-[protein] + diphosphate</text>
        <dbReference type="Rhea" id="RHEA:54292"/>
        <dbReference type="Rhea" id="RHEA-COMP:11060"/>
        <dbReference type="Rhea" id="RHEA-COMP:13847"/>
        <dbReference type="ChEBI" id="CHEBI:30013"/>
        <dbReference type="ChEBI" id="CHEBI:30616"/>
        <dbReference type="ChEBI" id="CHEBI:33019"/>
        <dbReference type="ChEBI" id="CHEBI:138113"/>
        <dbReference type="EC" id="2.7.7.108"/>
    </reaction>
</comment>
<dbReference type="InterPro" id="IPR003846">
    <property type="entry name" value="SelO"/>
</dbReference>
<dbReference type="RefSeq" id="WP_115466616.1">
    <property type="nucleotide sequence ID" value="NZ_QKRA01000001.1"/>
</dbReference>
<organism evidence="9 10">
    <name type="scientific">Marinomonas piezotolerans</name>
    <dbReference type="NCBI Taxonomy" id="2213058"/>
    <lineage>
        <taxon>Bacteria</taxon>
        <taxon>Pseudomonadati</taxon>
        <taxon>Pseudomonadota</taxon>
        <taxon>Gammaproteobacteria</taxon>
        <taxon>Oceanospirillales</taxon>
        <taxon>Oceanospirillaceae</taxon>
        <taxon>Marinomonas</taxon>
    </lineage>
</organism>
<feature type="binding site" evidence="8">
    <location>
        <position position="165"/>
    </location>
    <ligand>
        <name>ATP</name>
        <dbReference type="ChEBI" id="CHEBI:30616"/>
    </ligand>
</feature>
<feature type="binding site" evidence="8">
    <location>
        <position position="115"/>
    </location>
    <ligand>
        <name>ATP</name>
        <dbReference type="ChEBI" id="CHEBI:30616"/>
    </ligand>
</feature>
<dbReference type="Pfam" id="PF02696">
    <property type="entry name" value="SelO"/>
    <property type="match status" value="1"/>
</dbReference>
<dbReference type="NCBIfam" id="NF000658">
    <property type="entry name" value="PRK00029.1"/>
    <property type="match status" value="1"/>
</dbReference>
<dbReference type="EC" id="2.7.7.108" evidence="8"/>
<comment type="caution">
    <text evidence="9">The sequence shown here is derived from an EMBL/GenBank/DDBJ whole genome shotgun (WGS) entry which is preliminary data.</text>
</comment>
<dbReference type="HAMAP" id="MF_00692">
    <property type="entry name" value="SelO"/>
    <property type="match status" value="1"/>
</dbReference>
<evidence type="ECO:0000313" key="10">
    <source>
        <dbReference type="Proteomes" id="UP000254326"/>
    </source>
</evidence>
<keyword evidence="4 8" id="KW-0479">Metal-binding</keyword>
<dbReference type="GO" id="GO:0030145">
    <property type="term" value="F:manganese ion binding"/>
    <property type="evidence" value="ECO:0007669"/>
    <property type="project" value="UniProtKB-UniRule"/>
</dbReference>
<feature type="binding site" evidence="8">
    <location>
        <position position="242"/>
    </location>
    <ligand>
        <name>Mg(2+)</name>
        <dbReference type="ChEBI" id="CHEBI:18420"/>
    </ligand>
</feature>
<evidence type="ECO:0000256" key="8">
    <source>
        <dbReference type="HAMAP-Rule" id="MF_00692"/>
    </source>
</evidence>
<dbReference type="PANTHER" id="PTHR32057">
    <property type="entry name" value="PROTEIN ADENYLYLTRANSFERASE SELO, MITOCHONDRIAL"/>
    <property type="match status" value="1"/>
</dbReference>
<keyword evidence="7 8" id="KW-0460">Magnesium</keyword>
<feature type="binding site" evidence="8">
    <location>
        <position position="81"/>
    </location>
    <ligand>
        <name>ATP</name>
        <dbReference type="ChEBI" id="CHEBI:30616"/>
    </ligand>
</feature>
<protein>
    <recommendedName>
        <fullName evidence="8">Protein nucleotidyltransferase YdiU</fullName>
        <ecNumber evidence="8">2.7.7.-</ecNumber>
    </recommendedName>
    <alternativeName>
        <fullName evidence="8">Protein adenylyltransferase YdiU</fullName>
        <ecNumber evidence="8">2.7.7.108</ecNumber>
    </alternativeName>
    <alternativeName>
        <fullName evidence="8">Protein uridylyltransferase YdiU</fullName>
        <ecNumber evidence="8">2.7.7.-</ecNumber>
    </alternativeName>
</protein>
<dbReference type="GO" id="GO:0000287">
    <property type="term" value="F:magnesium ion binding"/>
    <property type="evidence" value="ECO:0007669"/>
    <property type="project" value="UniProtKB-UniRule"/>
</dbReference>
<feature type="binding site" evidence="8">
    <location>
        <position position="251"/>
    </location>
    <ligand>
        <name>Mg(2+)</name>
        <dbReference type="ChEBI" id="CHEBI:18420"/>
    </ligand>
</feature>
<feature type="active site" description="Proton acceptor" evidence="8">
    <location>
        <position position="241"/>
    </location>
</feature>
<evidence type="ECO:0000256" key="6">
    <source>
        <dbReference type="ARBA" id="ARBA00022840"/>
    </source>
</evidence>
<feature type="binding site" evidence="8">
    <location>
        <position position="251"/>
    </location>
    <ligand>
        <name>ATP</name>
        <dbReference type="ChEBI" id="CHEBI:30616"/>
    </ligand>
</feature>
<comment type="catalytic activity">
    <reaction evidence="8">
        <text>L-tyrosyl-[protein] + ATP = O-(5'-adenylyl)-L-tyrosyl-[protein] + diphosphate</text>
        <dbReference type="Rhea" id="RHEA:54288"/>
        <dbReference type="Rhea" id="RHEA-COMP:10136"/>
        <dbReference type="Rhea" id="RHEA-COMP:13846"/>
        <dbReference type="ChEBI" id="CHEBI:30616"/>
        <dbReference type="ChEBI" id="CHEBI:33019"/>
        <dbReference type="ChEBI" id="CHEBI:46858"/>
        <dbReference type="ChEBI" id="CHEBI:83624"/>
        <dbReference type="EC" id="2.7.7.108"/>
    </reaction>
</comment>
<proteinExistence type="inferred from homology"/>
<evidence type="ECO:0000313" key="9">
    <source>
        <dbReference type="EMBL" id="RDL46030.1"/>
    </source>
</evidence>
<keyword evidence="5 8" id="KW-0547">Nucleotide-binding</keyword>
<sequence>MKLSHRFAQLGPEFSTHTQIHPLKEQRLVEVNKDLAENLGIDIEDIEVQNILSGATHLTHSVSMNYAGHQFGGFTPQLGDGRGILLGEIKAPDGTLHDIHVKGAGVTPYSRRGDGRAVLRSCIREYLASEAMNGLGIATSRALALFDSCEAVYREQLESGALFIRTARTHIRFGHFEYFYAHKKYDELQQLINYTLETYFPKAVTSEQPIVEMLKDIVIRTAKMIAQWQSVGFQHGVMNTDNFSILGETIDYGPFGFMEDFDDHWVCNHSDHEGRYAFDRQPGIGLWNLNCLMRCFSRHLEREQLVDVLKHYEPTLQSHYDDLMCAKLGLSNKDQLEPLLSSLFQLLRKERLDYTIFFRLLSHLEQPVFDTILDKAADCEAMQQWLASYWAARSDGRDQTYVAETMRTHNPKYILRKYLAHEAIEAAKTGNYLPLQRLLTVLKQPFDEHSESEALAMQAPRWGRHLAVSCSS</sequence>
<dbReference type="GO" id="GO:0005524">
    <property type="term" value="F:ATP binding"/>
    <property type="evidence" value="ECO:0007669"/>
    <property type="project" value="UniProtKB-UniRule"/>
</dbReference>
<dbReference type="AlphaFoldDB" id="A0A370UE22"/>
<comment type="catalytic activity">
    <reaction evidence="8">
        <text>L-seryl-[protein] + UTP = O-(5'-uridylyl)-L-seryl-[protein] + diphosphate</text>
        <dbReference type="Rhea" id="RHEA:64604"/>
        <dbReference type="Rhea" id="RHEA-COMP:9863"/>
        <dbReference type="Rhea" id="RHEA-COMP:16635"/>
        <dbReference type="ChEBI" id="CHEBI:29999"/>
        <dbReference type="ChEBI" id="CHEBI:33019"/>
        <dbReference type="ChEBI" id="CHEBI:46398"/>
        <dbReference type="ChEBI" id="CHEBI:156051"/>
    </reaction>
</comment>
<accession>A0A370UE22</accession>
<evidence type="ECO:0000256" key="1">
    <source>
        <dbReference type="ARBA" id="ARBA00009747"/>
    </source>
</evidence>
<evidence type="ECO:0000256" key="2">
    <source>
        <dbReference type="ARBA" id="ARBA00022679"/>
    </source>
</evidence>
<gene>
    <name evidence="8" type="primary">ydiU</name>
    <name evidence="8" type="synonym">selO</name>
    <name evidence="9" type="ORF">DN730_03025</name>
</gene>
<dbReference type="OrthoDB" id="9776281at2"/>
<dbReference type="Proteomes" id="UP000254326">
    <property type="component" value="Unassembled WGS sequence"/>
</dbReference>
<evidence type="ECO:0000256" key="7">
    <source>
        <dbReference type="ARBA" id="ARBA00022842"/>
    </source>
</evidence>
<evidence type="ECO:0000256" key="5">
    <source>
        <dbReference type="ARBA" id="ARBA00022741"/>
    </source>
</evidence>
<dbReference type="EC" id="2.7.7.-" evidence="8"/>
<feature type="binding site" evidence="8">
    <location>
        <position position="114"/>
    </location>
    <ligand>
        <name>ATP</name>
        <dbReference type="ChEBI" id="CHEBI:30616"/>
    </ligand>
</feature>
<evidence type="ECO:0000256" key="3">
    <source>
        <dbReference type="ARBA" id="ARBA00022695"/>
    </source>
</evidence>
<comment type="catalytic activity">
    <reaction evidence="8">
        <text>L-histidyl-[protein] + UTP = N(tele)-(5'-uridylyl)-L-histidyl-[protein] + diphosphate</text>
        <dbReference type="Rhea" id="RHEA:83891"/>
        <dbReference type="Rhea" id="RHEA-COMP:9745"/>
        <dbReference type="Rhea" id="RHEA-COMP:20239"/>
        <dbReference type="ChEBI" id="CHEBI:29979"/>
        <dbReference type="ChEBI" id="CHEBI:33019"/>
        <dbReference type="ChEBI" id="CHEBI:46398"/>
        <dbReference type="ChEBI" id="CHEBI:233474"/>
    </reaction>
</comment>
<keyword evidence="3 8" id="KW-0548">Nucleotidyltransferase</keyword>